<feature type="chain" id="PRO_5042135741" evidence="2">
    <location>
        <begin position="22"/>
        <end position="295"/>
    </location>
</feature>
<name>A0AAE0U3S9_9PEZI</name>
<evidence type="ECO:0000256" key="1">
    <source>
        <dbReference type="SAM" id="MobiDB-lite"/>
    </source>
</evidence>
<evidence type="ECO:0000313" key="4">
    <source>
        <dbReference type="Proteomes" id="UP001285441"/>
    </source>
</evidence>
<gene>
    <name evidence="3" type="ORF">B0H63DRAFT_446105</name>
</gene>
<reference evidence="3" key="1">
    <citation type="journal article" date="2023" name="Mol. Phylogenet. Evol.">
        <title>Genome-scale phylogeny and comparative genomics of the fungal order Sordariales.</title>
        <authorList>
            <person name="Hensen N."/>
            <person name="Bonometti L."/>
            <person name="Westerberg I."/>
            <person name="Brannstrom I.O."/>
            <person name="Guillou S."/>
            <person name="Cros-Aarteil S."/>
            <person name="Calhoun S."/>
            <person name="Haridas S."/>
            <person name="Kuo A."/>
            <person name="Mondo S."/>
            <person name="Pangilinan J."/>
            <person name="Riley R."/>
            <person name="LaButti K."/>
            <person name="Andreopoulos B."/>
            <person name="Lipzen A."/>
            <person name="Chen C."/>
            <person name="Yan M."/>
            <person name="Daum C."/>
            <person name="Ng V."/>
            <person name="Clum A."/>
            <person name="Steindorff A."/>
            <person name="Ohm R.A."/>
            <person name="Martin F."/>
            <person name="Silar P."/>
            <person name="Natvig D.O."/>
            <person name="Lalanne C."/>
            <person name="Gautier V."/>
            <person name="Ament-Velasquez S.L."/>
            <person name="Kruys A."/>
            <person name="Hutchinson M.I."/>
            <person name="Powell A.J."/>
            <person name="Barry K."/>
            <person name="Miller A.N."/>
            <person name="Grigoriev I.V."/>
            <person name="Debuchy R."/>
            <person name="Gladieux P."/>
            <person name="Hiltunen Thoren M."/>
            <person name="Johannesson H."/>
        </authorList>
    </citation>
    <scope>NUCLEOTIDE SEQUENCE</scope>
    <source>
        <strain evidence="3">CBS 232.78</strain>
    </source>
</reference>
<sequence>MNLPTASSVALLAVGVDFARADWQYRSRPDFLPPRLNITIPASKEVSIGYIFIATYPSFENLLADPEQTGAYIFRNDGDLVWSSHGYFAGLVANFQAVRYKGKPTTAYVSGNGDTVVKPWEFYGESWGTGALAKIPKLGSVARTSFETKLKAPLHKLLELGEEVEIFAVGLDAASKTLGQSEKVTVKADVHISVKISSEAQSALHPSEFSIALGFDDGLLPSFRARDRLSPQSSPLFNALQYRQALTSAQGIKVVFGTRRTFSRCTVDHAVKQSKQMKPLNNPEQKFSGSKPIIS</sequence>
<dbReference type="EMBL" id="JAULSW010000002">
    <property type="protein sequence ID" value="KAK3389948.1"/>
    <property type="molecule type" value="Genomic_DNA"/>
</dbReference>
<evidence type="ECO:0000313" key="3">
    <source>
        <dbReference type="EMBL" id="KAK3389948.1"/>
    </source>
</evidence>
<reference evidence="3" key="2">
    <citation type="submission" date="2023-06" db="EMBL/GenBank/DDBJ databases">
        <authorList>
            <consortium name="Lawrence Berkeley National Laboratory"/>
            <person name="Haridas S."/>
            <person name="Hensen N."/>
            <person name="Bonometti L."/>
            <person name="Westerberg I."/>
            <person name="Brannstrom I.O."/>
            <person name="Guillou S."/>
            <person name="Cros-Aarteil S."/>
            <person name="Calhoun S."/>
            <person name="Kuo A."/>
            <person name="Mondo S."/>
            <person name="Pangilinan J."/>
            <person name="Riley R."/>
            <person name="LaButti K."/>
            <person name="Andreopoulos B."/>
            <person name="Lipzen A."/>
            <person name="Chen C."/>
            <person name="Yanf M."/>
            <person name="Daum C."/>
            <person name="Ng V."/>
            <person name="Clum A."/>
            <person name="Steindorff A."/>
            <person name="Ohm R."/>
            <person name="Martin F."/>
            <person name="Silar P."/>
            <person name="Natvig D."/>
            <person name="Lalanne C."/>
            <person name="Gautier V."/>
            <person name="Ament-velasquez S.L."/>
            <person name="Kruys A."/>
            <person name="Hutchinson M.I."/>
            <person name="Powell A.J."/>
            <person name="Barry K."/>
            <person name="Miller A.N."/>
            <person name="Grigoriev I.V."/>
            <person name="Debuchy R."/>
            <person name="Gladieux P."/>
            <person name="Thoren M.H."/>
            <person name="Johannesson H."/>
        </authorList>
    </citation>
    <scope>NUCLEOTIDE SEQUENCE</scope>
    <source>
        <strain evidence="3">CBS 232.78</strain>
    </source>
</reference>
<dbReference type="AlphaFoldDB" id="A0AAE0U3S9"/>
<accession>A0AAE0U3S9</accession>
<protein>
    <submittedName>
        <fullName evidence="3">Uncharacterized protein</fullName>
    </submittedName>
</protein>
<dbReference type="Proteomes" id="UP001285441">
    <property type="component" value="Unassembled WGS sequence"/>
</dbReference>
<dbReference type="PANTHER" id="PTHR35340:SF9">
    <property type="entry name" value="ASST-DOMAIN-CONTAINING PROTEIN"/>
    <property type="match status" value="1"/>
</dbReference>
<dbReference type="PANTHER" id="PTHR35340">
    <property type="entry name" value="PQQ ENZYME REPEAT PROTEIN-RELATED"/>
    <property type="match status" value="1"/>
</dbReference>
<feature type="region of interest" description="Disordered" evidence="1">
    <location>
        <begin position="276"/>
        <end position="295"/>
    </location>
</feature>
<feature type="signal peptide" evidence="2">
    <location>
        <begin position="1"/>
        <end position="21"/>
    </location>
</feature>
<comment type="caution">
    <text evidence="3">The sequence shown here is derived from an EMBL/GenBank/DDBJ whole genome shotgun (WGS) entry which is preliminary data.</text>
</comment>
<dbReference type="InterPro" id="IPR053143">
    <property type="entry name" value="Arylsulfate_ST"/>
</dbReference>
<evidence type="ECO:0000256" key="2">
    <source>
        <dbReference type="SAM" id="SignalP"/>
    </source>
</evidence>
<keyword evidence="4" id="KW-1185">Reference proteome</keyword>
<keyword evidence="2" id="KW-0732">Signal</keyword>
<organism evidence="3 4">
    <name type="scientific">Podospora didyma</name>
    <dbReference type="NCBI Taxonomy" id="330526"/>
    <lineage>
        <taxon>Eukaryota</taxon>
        <taxon>Fungi</taxon>
        <taxon>Dikarya</taxon>
        <taxon>Ascomycota</taxon>
        <taxon>Pezizomycotina</taxon>
        <taxon>Sordariomycetes</taxon>
        <taxon>Sordariomycetidae</taxon>
        <taxon>Sordariales</taxon>
        <taxon>Podosporaceae</taxon>
        <taxon>Podospora</taxon>
    </lineage>
</organism>
<proteinExistence type="predicted"/>